<proteinExistence type="inferred from homology"/>
<dbReference type="InterPro" id="IPR005225">
    <property type="entry name" value="Small_GTP-bd"/>
</dbReference>
<feature type="binding site" evidence="3">
    <location>
        <begin position="126"/>
        <end position="129"/>
    </location>
    <ligand>
        <name>GTP</name>
        <dbReference type="ChEBI" id="CHEBI:37565"/>
    </ligand>
</feature>
<dbReference type="InterPro" id="IPR027417">
    <property type="entry name" value="P-loop_NTPase"/>
</dbReference>
<dbReference type="VEuPathDB" id="GiardiaDB:QR46_2060"/>
<evidence type="ECO:0000256" key="4">
    <source>
        <dbReference type="PIRSR" id="PIRSR606689-2"/>
    </source>
</evidence>
<keyword evidence="6" id="KW-0378">Hydrolase</keyword>
<protein>
    <submittedName>
        <fullName evidence="6">p-loop containing nucleoside triphosphate hydrolase superfamily protein/ ARL1</fullName>
    </submittedName>
</protein>
<dbReference type="AlphaFoldDB" id="A0A132NV19"/>
<keyword evidence="2 3" id="KW-0342">GTP-binding</keyword>
<evidence type="ECO:0000256" key="1">
    <source>
        <dbReference type="ARBA" id="ARBA00022741"/>
    </source>
</evidence>
<feature type="binding site" evidence="3">
    <location>
        <position position="70"/>
    </location>
    <ligand>
        <name>GTP</name>
        <dbReference type="ChEBI" id="CHEBI:37565"/>
    </ligand>
</feature>
<dbReference type="SMART" id="SM00177">
    <property type="entry name" value="ARF"/>
    <property type="match status" value="1"/>
</dbReference>
<dbReference type="OrthoDB" id="2011769at2759"/>
<comment type="similarity">
    <text evidence="5">Belongs to the small GTPase superfamily. Arf family.</text>
</comment>
<evidence type="ECO:0000313" key="7">
    <source>
        <dbReference type="Proteomes" id="UP000070089"/>
    </source>
</evidence>
<feature type="binding site" evidence="3">
    <location>
        <begin position="23"/>
        <end position="30"/>
    </location>
    <ligand>
        <name>GTP</name>
        <dbReference type="ChEBI" id="CHEBI:37565"/>
    </ligand>
</feature>
<dbReference type="SMART" id="SM00178">
    <property type="entry name" value="SAR"/>
    <property type="match status" value="1"/>
</dbReference>
<gene>
    <name evidence="6" type="ORF">QR46_2060</name>
</gene>
<dbReference type="PRINTS" id="PR00328">
    <property type="entry name" value="SAR1GTPBP"/>
</dbReference>
<dbReference type="GO" id="GO:0003924">
    <property type="term" value="F:GTPase activity"/>
    <property type="evidence" value="ECO:0007669"/>
    <property type="project" value="InterPro"/>
</dbReference>
<feature type="binding site" evidence="4">
    <location>
        <position position="30"/>
    </location>
    <ligand>
        <name>Mg(2+)</name>
        <dbReference type="ChEBI" id="CHEBI:18420"/>
    </ligand>
</feature>
<dbReference type="GO" id="GO:0005525">
    <property type="term" value="F:GTP binding"/>
    <property type="evidence" value="ECO:0007669"/>
    <property type="project" value="UniProtKB-KW"/>
</dbReference>
<evidence type="ECO:0000256" key="5">
    <source>
        <dbReference type="RuleBase" id="RU003925"/>
    </source>
</evidence>
<dbReference type="Pfam" id="PF00025">
    <property type="entry name" value="Arf"/>
    <property type="match status" value="1"/>
</dbReference>
<comment type="caution">
    <text evidence="6">The sequence shown here is derived from an EMBL/GenBank/DDBJ whole genome shotgun (WGS) entry which is preliminary data.</text>
</comment>
<dbReference type="GO" id="GO:0046872">
    <property type="term" value="F:metal ion binding"/>
    <property type="evidence" value="ECO:0007669"/>
    <property type="project" value="UniProtKB-KW"/>
</dbReference>
<name>A0A132NV19_GIAIN</name>
<dbReference type="EMBL" id="JXTI01000050">
    <property type="protein sequence ID" value="KWX13926.1"/>
    <property type="molecule type" value="Genomic_DNA"/>
</dbReference>
<dbReference type="FunFam" id="3.40.50.300:FF:002056">
    <property type="entry name" value="ADP-ribosylation factor-like protein"/>
    <property type="match status" value="1"/>
</dbReference>
<evidence type="ECO:0000313" key="6">
    <source>
        <dbReference type="EMBL" id="KWX13926.1"/>
    </source>
</evidence>
<keyword evidence="1 3" id="KW-0547">Nucleotide-binding</keyword>
<dbReference type="PROSITE" id="PS51417">
    <property type="entry name" value="ARF"/>
    <property type="match status" value="1"/>
</dbReference>
<dbReference type="SUPFAM" id="SSF52540">
    <property type="entry name" value="P-loop containing nucleoside triphosphate hydrolases"/>
    <property type="match status" value="1"/>
</dbReference>
<evidence type="ECO:0000256" key="3">
    <source>
        <dbReference type="PIRSR" id="PIRSR606689-1"/>
    </source>
</evidence>
<dbReference type="NCBIfam" id="TIGR00231">
    <property type="entry name" value="small_GTP"/>
    <property type="match status" value="1"/>
</dbReference>
<organism evidence="6 7">
    <name type="scientific">Giardia duodenalis assemblage B</name>
    <dbReference type="NCBI Taxonomy" id="1394984"/>
    <lineage>
        <taxon>Eukaryota</taxon>
        <taxon>Metamonada</taxon>
        <taxon>Diplomonadida</taxon>
        <taxon>Hexamitidae</taxon>
        <taxon>Giardiinae</taxon>
        <taxon>Giardia</taxon>
    </lineage>
</organism>
<evidence type="ECO:0000256" key="2">
    <source>
        <dbReference type="ARBA" id="ARBA00023134"/>
    </source>
</evidence>
<dbReference type="InterPro" id="IPR006689">
    <property type="entry name" value="Small_GTPase_ARF/SAR"/>
</dbReference>
<feature type="binding site" evidence="4">
    <location>
        <position position="47"/>
    </location>
    <ligand>
        <name>Mg(2+)</name>
        <dbReference type="ChEBI" id="CHEBI:18420"/>
    </ligand>
</feature>
<sequence length="179" mass="19925">MGLFDLIRRHRKGKKEVRVLILGLDNSGKTTILRKLCEEDTSVIMPTQGFNAKTIKGPKGVSLNCWDVGGQKAIRTYWQNYYAGTTCLIWVVDAADVKRMDEVALEVSLALEDCRLAGVPILVFANKQDLATAMKPSDLCDKIGLWALRDRVWHIQGCSALTGEGLEEGILWMVSKTDK</sequence>
<reference evidence="6 7" key="1">
    <citation type="journal article" date="2015" name="Mol. Biochem. Parasitol.">
        <title>Identification of polymorphic genes for use in assemblage B genotyping assays through comparative genomics of multiple assemblage B Giardia duodenalis isolates.</title>
        <authorList>
            <person name="Wielinga C."/>
            <person name="Thompson R.C."/>
            <person name="Monis P."/>
            <person name="Ryan U."/>
        </authorList>
    </citation>
    <scope>NUCLEOTIDE SEQUENCE [LARGE SCALE GENOMIC DNA]</scope>
    <source>
        <strain evidence="6 7">BAH15c1</strain>
    </source>
</reference>
<dbReference type="PANTHER" id="PTHR45697">
    <property type="entry name" value="ADP-RIBOSYLATION FACTOR-LIKE PROTEIN 2-RELATED"/>
    <property type="match status" value="1"/>
</dbReference>
<dbReference type="InterPro" id="IPR044612">
    <property type="entry name" value="ARL2/3"/>
</dbReference>
<dbReference type="Proteomes" id="UP000070089">
    <property type="component" value="Unassembled WGS sequence"/>
</dbReference>
<keyword evidence="4" id="KW-0460">Magnesium</keyword>
<keyword evidence="4" id="KW-0479">Metal-binding</keyword>
<dbReference type="Gene3D" id="3.40.50.300">
    <property type="entry name" value="P-loop containing nucleotide triphosphate hydrolases"/>
    <property type="match status" value="1"/>
</dbReference>
<accession>A0A132NV19</accession>